<accession>A0A4U8TLL3</accession>
<evidence type="ECO:0000313" key="1">
    <source>
        <dbReference type="EMBL" id="TLE01372.1"/>
    </source>
</evidence>
<dbReference type="RefSeq" id="WP_172458467.1">
    <property type="nucleotide sequence ID" value="NZ_UGJE01000002.1"/>
</dbReference>
<gene>
    <name evidence="1" type="ORF">LS73_001435</name>
</gene>
<proteinExistence type="predicted"/>
<comment type="caution">
    <text evidence="1">The sequence shown here is derived from an EMBL/GenBank/DDBJ whole genome shotgun (WGS) entry which is preliminary data.</text>
</comment>
<dbReference type="AlphaFoldDB" id="A0A4U8TLL3"/>
<dbReference type="EMBL" id="JRPD02000002">
    <property type="protein sequence ID" value="TLE01372.1"/>
    <property type="molecule type" value="Genomic_DNA"/>
</dbReference>
<protein>
    <submittedName>
        <fullName evidence="1">Uncharacterized protein</fullName>
    </submittedName>
</protein>
<reference evidence="1 2" key="1">
    <citation type="journal article" date="2014" name="Genome Announc.">
        <title>Draft genome sequences of eight enterohepatic helicobacter species isolated from both laboratory and wild rodents.</title>
        <authorList>
            <person name="Sheh A."/>
            <person name="Shen Z."/>
            <person name="Fox J.G."/>
        </authorList>
    </citation>
    <scope>NUCLEOTIDE SEQUENCE [LARGE SCALE GENOMIC DNA]</scope>
    <source>
        <strain evidence="1 2">ST1</strain>
    </source>
</reference>
<organism evidence="1 2">
    <name type="scientific">Helicobacter muridarum</name>
    <dbReference type="NCBI Taxonomy" id="216"/>
    <lineage>
        <taxon>Bacteria</taxon>
        <taxon>Pseudomonadati</taxon>
        <taxon>Campylobacterota</taxon>
        <taxon>Epsilonproteobacteria</taxon>
        <taxon>Campylobacterales</taxon>
        <taxon>Helicobacteraceae</taxon>
        <taxon>Helicobacter</taxon>
    </lineage>
</organism>
<evidence type="ECO:0000313" key="2">
    <source>
        <dbReference type="Proteomes" id="UP000029922"/>
    </source>
</evidence>
<name>A0A4U8TLL3_9HELI</name>
<sequence length="68" mass="7886">MFLGANIFARYMIDDRISIEHNAGYAYNIGKRYSLAESSMLAMGNHGHRPELFVGLIYRRNNDYTKLK</sequence>
<dbReference type="Proteomes" id="UP000029922">
    <property type="component" value="Unassembled WGS sequence"/>
</dbReference>